<evidence type="ECO:0000313" key="2">
    <source>
        <dbReference type="EMBL" id="CAJ1408764.1"/>
    </source>
</evidence>
<accession>A0AA36JNA2</accession>
<evidence type="ECO:0000313" key="3">
    <source>
        <dbReference type="Proteomes" id="UP001178507"/>
    </source>
</evidence>
<gene>
    <name evidence="2" type="ORF">EVOR1521_LOCUS30022</name>
</gene>
<sequence>MARASSIMSFDNREDFEANLNGSLTVAMFSSSMCGPCFLMEPKMEEMASKYAPNGLKVVKISLEPGRNAKAVKPLYSEMEVRELPTFIVFKDGEMQGRITGTRHAELQAASSHRCGSGPRCCCFSTGC</sequence>
<dbReference type="Gene3D" id="3.40.30.10">
    <property type="entry name" value="Glutaredoxin"/>
    <property type="match status" value="1"/>
</dbReference>
<dbReference type="InterPro" id="IPR036249">
    <property type="entry name" value="Thioredoxin-like_sf"/>
</dbReference>
<dbReference type="PROSITE" id="PS51352">
    <property type="entry name" value="THIOREDOXIN_2"/>
    <property type="match status" value="1"/>
</dbReference>
<reference evidence="2" key="1">
    <citation type="submission" date="2023-08" db="EMBL/GenBank/DDBJ databases">
        <authorList>
            <person name="Chen Y."/>
            <person name="Shah S."/>
            <person name="Dougan E. K."/>
            <person name="Thang M."/>
            <person name="Chan C."/>
        </authorList>
    </citation>
    <scope>NUCLEOTIDE SEQUENCE</scope>
</reference>
<dbReference type="Pfam" id="PF00085">
    <property type="entry name" value="Thioredoxin"/>
    <property type="match status" value="1"/>
</dbReference>
<feature type="domain" description="Thioredoxin" evidence="1">
    <location>
        <begin position="1"/>
        <end position="116"/>
    </location>
</feature>
<comment type="caution">
    <text evidence="2">The sequence shown here is derived from an EMBL/GenBank/DDBJ whole genome shotgun (WGS) entry which is preliminary data.</text>
</comment>
<keyword evidence="3" id="KW-1185">Reference proteome</keyword>
<dbReference type="CDD" id="cd02947">
    <property type="entry name" value="TRX_family"/>
    <property type="match status" value="1"/>
</dbReference>
<evidence type="ECO:0000259" key="1">
    <source>
        <dbReference type="PROSITE" id="PS51352"/>
    </source>
</evidence>
<dbReference type="AlphaFoldDB" id="A0AA36JNA2"/>
<organism evidence="2 3">
    <name type="scientific">Effrenium voratum</name>
    <dbReference type="NCBI Taxonomy" id="2562239"/>
    <lineage>
        <taxon>Eukaryota</taxon>
        <taxon>Sar</taxon>
        <taxon>Alveolata</taxon>
        <taxon>Dinophyceae</taxon>
        <taxon>Suessiales</taxon>
        <taxon>Symbiodiniaceae</taxon>
        <taxon>Effrenium</taxon>
    </lineage>
</organism>
<dbReference type="InterPro" id="IPR050620">
    <property type="entry name" value="Thioredoxin_H-type-like"/>
</dbReference>
<dbReference type="Proteomes" id="UP001178507">
    <property type="component" value="Unassembled WGS sequence"/>
</dbReference>
<dbReference type="PANTHER" id="PTHR10438:SF468">
    <property type="entry name" value="THIOREDOXIN-1-RELATED"/>
    <property type="match status" value="1"/>
</dbReference>
<name>A0AA36JNA2_9DINO</name>
<proteinExistence type="predicted"/>
<protein>
    <recommendedName>
        <fullName evidence="1">Thioredoxin domain-containing protein</fullName>
    </recommendedName>
</protein>
<dbReference type="PANTHER" id="PTHR10438">
    <property type="entry name" value="THIOREDOXIN"/>
    <property type="match status" value="1"/>
</dbReference>
<dbReference type="InterPro" id="IPR013766">
    <property type="entry name" value="Thioredoxin_domain"/>
</dbReference>
<dbReference type="SUPFAM" id="SSF52833">
    <property type="entry name" value="Thioredoxin-like"/>
    <property type="match status" value="1"/>
</dbReference>
<dbReference type="EMBL" id="CAUJNA010003731">
    <property type="protein sequence ID" value="CAJ1408764.1"/>
    <property type="molecule type" value="Genomic_DNA"/>
</dbReference>